<keyword evidence="3" id="KW-1185">Reference proteome</keyword>
<feature type="transmembrane region" description="Helical" evidence="1">
    <location>
        <begin position="30"/>
        <end position="50"/>
    </location>
</feature>
<organism evidence="2 3">
    <name type="scientific">Nocardioides glacieisoli</name>
    <dbReference type="NCBI Taxonomy" id="1168730"/>
    <lineage>
        <taxon>Bacteria</taxon>
        <taxon>Bacillati</taxon>
        <taxon>Actinomycetota</taxon>
        <taxon>Actinomycetes</taxon>
        <taxon>Propionibacteriales</taxon>
        <taxon>Nocardioidaceae</taxon>
        <taxon>Nocardioides</taxon>
    </lineage>
</organism>
<feature type="transmembrane region" description="Helical" evidence="1">
    <location>
        <begin position="56"/>
        <end position="77"/>
    </location>
</feature>
<comment type="caution">
    <text evidence="2">The sequence shown here is derived from an EMBL/GenBank/DDBJ whole genome shotgun (WGS) entry which is preliminary data.</text>
</comment>
<sequence>MAETTREFRANPYAGYVDVLPAKRLANAIATVKAVLIGLSVLGTILLTFFMRSEAVVVVIVYGFVSVVLIYVTFGWLEQTLRLLIGIAYNTAESADLMAPDDPSAEDDVE</sequence>
<evidence type="ECO:0000313" key="3">
    <source>
        <dbReference type="Proteomes" id="UP000291838"/>
    </source>
</evidence>
<dbReference type="Proteomes" id="UP000291838">
    <property type="component" value="Unassembled WGS sequence"/>
</dbReference>
<evidence type="ECO:0000256" key="1">
    <source>
        <dbReference type="SAM" id="Phobius"/>
    </source>
</evidence>
<name>A0A4Q2RHZ8_9ACTN</name>
<keyword evidence="1" id="KW-0812">Transmembrane</keyword>
<gene>
    <name evidence="2" type="ORF">EUA06_21545</name>
</gene>
<keyword evidence="1" id="KW-1133">Transmembrane helix</keyword>
<dbReference type="EMBL" id="SDWS01000016">
    <property type="protein sequence ID" value="RYB88341.1"/>
    <property type="molecule type" value="Genomic_DNA"/>
</dbReference>
<reference evidence="2 3" key="1">
    <citation type="submission" date="2019-01" db="EMBL/GenBank/DDBJ databases">
        <title>Novel species of Nocardioides.</title>
        <authorList>
            <person name="Liu Q."/>
            <person name="Xin Y.-H."/>
        </authorList>
    </citation>
    <scope>NUCLEOTIDE SEQUENCE [LARGE SCALE GENOMIC DNA]</scope>
    <source>
        <strain evidence="2 3">HLT3-15</strain>
    </source>
</reference>
<keyword evidence="1" id="KW-0472">Membrane</keyword>
<protein>
    <recommendedName>
        <fullName evidence="4">DUF4282 domain-containing protein</fullName>
    </recommendedName>
</protein>
<evidence type="ECO:0008006" key="4">
    <source>
        <dbReference type="Google" id="ProtNLM"/>
    </source>
</evidence>
<dbReference type="RefSeq" id="WP_129479644.1">
    <property type="nucleotide sequence ID" value="NZ_SDWS01000016.1"/>
</dbReference>
<accession>A0A4Q2RHZ8</accession>
<dbReference type="AlphaFoldDB" id="A0A4Q2RHZ8"/>
<proteinExistence type="predicted"/>
<evidence type="ECO:0000313" key="2">
    <source>
        <dbReference type="EMBL" id="RYB88341.1"/>
    </source>
</evidence>